<dbReference type="RefSeq" id="XP_006823195.1">
    <property type="nucleotide sequence ID" value="XM_006823132.1"/>
</dbReference>
<name>A0ABM0MT54_SACKO</name>
<reference evidence="5" key="1">
    <citation type="submission" date="2025-08" db="UniProtKB">
        <authorList>
            <consortium name="RefSeq"/>
        </authorList>
    </citation>
    <scope>IDENTIFICATION</scope>
    <source>
        <tissue evidence="5">Testes</tissue>
    </source>
</reference>
<dbReference type="Proteomes" id="UP000694865">
    <property type="component" value="Unplaced"/>
</dbReference>
<dbReference type="InterPro" id="IPR035983">
    <property type="entry name" value="Hect_E3_ubiquitin_ligase"/>
</dbReference>
<dbReference type="InterPro" id="IPR000569">
    <property type="entry name" value="HECT_dom"/>
</dbReference>
<dbReference type="PROSITE" id="PS50237">
    <property type="entry name" value="HECT"/>
    <property type="match status" value="1"/>
</dbReference>
<sequence length="199" mass="22311">MSLLKGLSLLQNGKAPQFLEEKITNEIFRDISPASVSPCLVKLREGLDELGIYQLSQEVPDFIHLFQPNQSSILTQRKLILLLKPQFSPEGSNARMLESNVCALFMIYIRETARGKRGNITVSDILRFATGADEEPILGFMMDPSIEFVKVDNSFLPTANTCINSMKLPRSTLTQELPPMDALFNLYDYAFSNSVFGII</sequence>
<feature type="domain" description="HECT" evidence="3">
    <location>
        <begin position="125"/>
        <end position="177"/>
    </location>
</feature>
<accession>A0ABM0MT54</accession>
<keyword evidence="1 2" id="KW-0833">Ubl conjugation pathway</keyword>
<evidence type="ECO:0000256" key="2">
    <source>
        <dbReference type="PROSITE-ProRule" id="PRU00104"/>
    </source>
</evidence>
<gene>
    <name evidence="5" type="primary">LOC102803471</name>
</gene>
<dbReference type="Gene3D" id="3.30.2410.10">
    <property type="entry name" value="Hect, E3 ligase catalytic domain"/>
    <property type="match status" value="1"/>
</dbReference>
<feature type="active site" description="Glycyl thioester intermediate" evidence="2">
    <location>
        <position position="162"/>
    </location>
</feature>
<dbReference type="GeneID" id="102803471"/>
<keyword evidence="4" id="KW-1185">Reference proteome</keyword>
<evidence type="ECO:0000313" key="5">
    <source>
        <dbReference type="RefSeq" id="XP_006823195.1"/>
    </source>
</evidence>
<dbReference type="Pfam" id="PF00632">
    <property type="entry name" value="HECT"/>
    <property type="match status" value="1"/>
</dbReference>
<organism evidence="4 5">
    <name type="scientific">Saccoglossus kowalevskii</name>
    <name type="common">Acorn worm</name>
    <dbReference type="NCBI Taxonomy" id="10224"/>
    <lineage>
        <taxon>Eukaryota</taxon>
        <taxon>Metazoa</taxon>
        <taxon>Hemichordata</taxon>
        <taxon>Enteropneusta</taxon>
        <taxon>Harrimaniidae</taxon>
        <taxon>Saccoglossus</taxon>
    </lineage>
</organism>
<evidence type="ECO:0000256" key="1">
    <source>
        <dbReference type="ARBA" id="ARBA00022786"/>
    </source>
</evidence>
<evidence type="ECO:0000259" key="3">
    <source>
        <dbReference type="PROSITE" id="PS50237"/>
    </source>
</evidence>
<dbReference type="SUPFAM" id="SSF56204">
    <property type="entry name" value="Hect, E3 ligase catalytic domain"/>
    <property type="match status" value="1"/>
</dbReference>
<protein>
    <submittedName>
        <fullName evidence="5">Uncharacterized protein LOC102803471</fullName>
    </submittedName>
</protein>
<proteinExistence type="predicted"/>
<evidence type="ECO:0000313" key="4">
    <source>
        <dbReference type="Proteomes" id="UP000694865"/>
    </source>
</evidence>